<evidence type="ECO:0000256" key="3">
    <source>
        <dbReference type="ARBA" id="ARBA00022801"/>
    </source>
</evidence>
<dbReference type="EMBL" id="PDET01000016">
    <property type="protein sequence ID" value="PRD13720.1"/>
    <property type="molecule type" value="Genomic_DNA"/>
</dbReference>
<dbReference type="InterPro" id="IPR010994">
    <property type="entry name" value="RuvA_2-like"/>
</dbReference>
<dbReference type="Proteomes" id="UP000239181">
    <property type="component" value="Unassembled WGS sequence"/>
</dbReference>
<dbReference type="PROSITE" id="PS01302">
    <property type="entry name" value="UPF0758"/>
    <property type="match status" value="1"/>
</dbReference>
<dbReference type="OrthoDB" id="9804482at2"/>
<dbReference type="InterPro" id="IPR001405">
    <property type="entry name" value="UPF0758"/>
</dbReference>
<evidence type="ECO:0000256" key="2">
    <source>
        <dbReference type="ARBA" id="ARBA00022723"/>
    </source>
</evidence>
<comment type="caution">
    <text evidence="8">The sequence shown here is derived from an EMBL/GenBank/DDBJ whole genome shotgun (WGS) entry which is preliminary data.</text>
</comment>
<evidence type="ECO:0000313" key="9">
    <source>
        <dbReference type="Proteomes" id="UP000239181"/>
    </source>
</evidence>
<dbReference type="RefSeq" id="WP_105594434.1">
    <property type="nucleotide sequence ID" value="NZ_PDET01000016.1"/>
</dbReference>
<comment type="similarity">
    <text evidence="6">Belongs to the UPF0758 family. YicR subfamily.</text>
</comment>
<evidence type="ECO:0000259" key="7">
    <source>
        <dbReference type="PROSITE" id="PS50249"/>
    </source>
</evidence>
<dbReference type="InterPro" id="IPR020891">
    <property type="entry name" value="UPF0758_CS"/>
</dbReference>
<dbReference type="SUPFAM" id="SSF47781">
    <property type="entry name" value="RuvA domain 2-like"/>
    <property type="match status" value="1"/>
</dbReference>
<keyword evidence="3" id="KW-0378">Hydrolase</keyword>
<protein>
    <recommendedName>
        <fullName evidence="6">UPF0758 protein CQW29_19635</fullName>
    </recommendedName>
</protein>
<dbReference type="CDD" id="cd08071">
    <property type="entry name" value="MPN_DUF2466"/>
    <property type="match status" value="1"/>
</dbReference>
<dbReference type="AlphaFoldDB" id="A0A2S9I7F2"/>
<dbReference type="InterPro" id="IPR022820">
    <property type="entry name" value="UPF0758_YicR"/>
</dbReference>
<keyword evidence="4" id="KW-0862">Zinc</keyword>
<keyword evidence="9" id="KW-1185">Reference proteome</keyword>
<dbReference type="PROSITE" id="PS50249">
    <property type="entry name" value="MPN"/>
    <property type="match status" value="1"/>
</dbReference>
<keyword evidence="5" id="KW-0482">Metalloprotease</keyword>
<dbReference type="GO" id="GO:0008237">
    <property type="term" value="F:metallopeptidase activity"/>
    <property type="evidence" value="ECO:0007669"/>
    <property type="project" value="UniProtKB-KW"/>
</dbReference>
<dbReference type="InterPro" id="IPR025657">
    <property type="entry name" value="RadC_JAB"/>
</dbReference>
<dbReference type="InterPro" id="IPR037518">
    <property type="entry name" value="MPN"/>
</dbReference>
<dbReference type="GO" id="GO:0046872">
    <property type="term" value="F:metal ion binding"/>
    <property type="evidence" value="ECO:0007669"/>
    <property type="project" value="UniProtKB-KW"/>
</dbReference>
<keyword evidence="1" id="KW-0645">Protease</keyword>
<dbReference type="HAMAP" id="MF_00018">
    <property type="entry name" value="UPF0758_YicR"/>
    <property type="match status" value="1"/>
</dbReference>
<proteinExistence type="inferred from homology"/>
<evidence type="ECO:0000313" key="8">
    <source>
        <dbReference type="EMBL" id="PRD13720.1"/>
    </source>
</evidence>
<dbReference type="GO" id="GO:0006508">
    <property type="term" value="P:proteolysis"/>
    <property type="evidence" value="ECO:0007669"/>
    <property type="project" value="UniProtKB-KW"/>
</dbReference>
<evidence type="ECO:0000256" key="5">
    <source>
        <dbReference type="ARBA" id="ARBA00023049"/>
    </source>
</evidence>
<dbReference type="PANTHER" id="PTHR30471">
    <property type="entry name" value="DNA REPAIR PROTEIN RADC"/>
    <property type="match status" value="1"/>
</dbReference>
<organism evidence="8 9">
    <name type="scientific">Pantoea coffeiphila</name>
    <dbReference type="NCBI Taxonomy" id="1465635"/>
    <lineage>
        <taxon>Bacteria</taxon>
        <taxon>Pseudomonadati</taxon>
        <taxon>Pseudomonadota</taxon>
        <taxon>Gammaproteobacteria</taxon>
        <taxon>Enterobacterales</taxon>
        <taxon>Erwiniaceae</taxon>
        <taxon>Pantoea</taxon>
    </lineage>
</organism>
<dbReference type="Gene3D" id="3.40.140.10">
    <property type="entry name" value="Cytidine Deaminase, domain 2"/>
    <property type="match status" value="1"/>
</dbReference>
<evidence type="ECO:0000256" key="6">
    <source>
        <dbReference type="HAMAP-Rule" id="MF_00018"/>
    </source>
</evidence>
<dbReference type="NCBIfam" id="TIGR00608">
    <property type="entry name" value="radc"/>
    <property type="match status" value="1"/>
</dbReference>
<dbReference type="Pfam" id="PF20582">
    <property type="entry name" value="UPF0758_N"/>
    <property type="match status" value="1"/>
</dbReference>
<gene>
    <name evidence="8" type="ORF">CQW29_19635</name>
</gene>
<name>A0A2S9I7F2_9GAMM</name>
<dbReference type="SUPFAM" id="SSF102712">
    <property type="entry name" value="JAB1/MPN domain"/>
    <property type="match status" value="1"/>
</dbReference>
<dbReference type="NCBIfam" id="NF000642">
    <property type="entry name" value="PRK00024.1"/>
    <property type="match status" value="1"/>
</dbReference>
<reference evidence="8 9" key="1">
    <citation type="submission" date="2017-10" db="EMBL/GenBank/DDBJ databases">
        <title>Draft genome of two endophytic bacteria isolated from 'guarana' Paullinia cupana (Mart.) Ducke.</title>
        <authorList>
            <person name="Siqueira K.A."/>
            <person name="Liotti R.G."/>
            <person name="Mendes T.A."/>
            <person name="Soares M.A."/>
        </authorList>
    </citation>
    <scope>NUCLEOTIDE SEQUENCE [LARGE SCALE GENOMIC DNA]</scope>
    <source>
        <strain evidence="8 9">342</strain>
    </source>
</reference>
<evidence type="ECO:0000256" key="1">
    <source>
        <dbReference type="ARBA" id="ARBA00022670"/>
    </source>
</evidence>
<accession>A0A2S9I7F2</accession>
<feature type="domain" description="MPN" evidence="7">
    <location>
        <begin position="101"/>
        <end position="223"/>
    </location>
</feature>
<dbReference type="PANTHER" id="PTHR30471:SF3">
    <property type="entry name" value="UPF0758 PROTEIN YEES-RELATED"/>
    <property type="match status" value="1"/>
</dbReference>
<dbReference type="Gene3D" id="1.10.150.20">
    <property type="entry name" value="5' to 3' exonuclease, C-terminal subdomain"/>
    <property type="match status" value="1"/>
</dbReference>
<evidence type="ECO:0000256" key="4">
    <source>
        <dbReference type="ARBA" id="ARBA00022833"/>
    </source>
</evidence>
<dbReference type="Pfam" id="PF04002">
    <property type="entry name" value="RadC"/>
    <property type="match status" value="1"/>
</dbReference>
<keyword evidence="2" id="KW-0479">Metal-binding</keyword>
<sequence length="223" mass="25239">MENKWQGLPPREKLIKFGAATLSDCELLAIFLRTGTRGVHVMELSQRLIDHFGSLYRLMNARKEEFQAVGGIGVAKYAQIHAVAQLARRCFTCQEALKSHAVTSSEQMLDFLHSSLAHREREIFQVIFFDNQHRVIHTCEMFSGTINSVEVHPREIVREALKRNAAALILAHNHPSGLAKPSRADRDITQQIVRACSLLNIRVLDHIVIGRGEYVSFAELGWM</sequence>
<dbReference type="InterPro" id="IPR046778">
    <property type="entry name" value="UPF0758_N"/>
</dbReference>